<dbReference type="GO" id="GO:0008270">
    <property type="term" value="F:zinc ion binding"/>
    <property type="evidence" value="ECO:0007669"/>
    <property type="project" value="UniProtKB-KW"/>
</dbReference>
<dbReference type="AlphaFoldDB" id="A0A9N8HUS1"/>
<protein>
    <submittedName>
        <fullName evidence="3">With coiled-coil, ANK repeat and PH domain-containing protein</fullName>
    </submittedName>
</protein>
<dbReference type="EMBL" id="CAICTM010001863">
    <property type="protein sequence ID" value="CAB9526661.1"/>
    <property type="molecule type" value="Genomic_DNA"/>
</dbReference>
<accession>A0A9N8HUS1</accession>
<dbReference type="InterPro" id="IPR038508">
    <property type="entry name" value="ArfGAP_dom_sf"/>
</dbReference>
<proteinExistence type="predicted"/>
<dbReference type="OrthoDB" id="44965at2759"/>
<keyword evidence="1" id="KW-0863">Zinc-finger</keyword>
<gene>
    <name evidence="3" type="ORF">SEMRO_1865_G302430.1</name>
</gene>
<dbReference type="SMART" id="SM00105">
    <property type="entry name" value="ArfGap"/>
    <property type="match status" value="1"/>
</dbReference>
<keyword evidence="4" id="KW-1185">Reference proteome</keyword>
<dbReference type="Pfam" id="PF01412">
    <property type="entry name" value="ArfGap"/>
    <property type="match status" value="1"/>
</dbReference>
<name>A0A9N8HUS1_9STRA</name>
<dbReference type="PRINTS" id="PR00405">
    <property type="entry name" value="REVINTRACTNG"/>
</dbReference>
<dbReference type="InterPro" id="IPR051718">
    <property type="entry name" value="ARF_GTPase-activating"/>
</dbReference>
<evidence type="ECO:0000313" key="3">
    <source>
        <dbReference type="EMBL" id="CAB9526661.1"/>
    </source>
</evidence>
<keyword evidence="1" id="KW-0862">Zinc</keyword>
<dbReference type="GO" id="GO:0005737">
    <property type="term" value="C:cytoplasm"/>
    <property type="evidence" value="ECO:0007669"/>
    <property type="project" value="TreeGrafter"/>
</dbReference>
<sequence>MMWRSKLGNDFDKAMIDRSEARNKAEIDRLRLLPENRFCADCGKRGTVWASVNLGVFLCLTCGSHHRSIGTHISKPKGCTGTYLWGPDEIAQMQNIGNKRAAQIYGAASADERPSPNASDATWRKFLVEKYQQKKYAPRLHQKEPEFDFFSHPHPRSAGVSFDGFMKAPRPFQDKDALVLAQGDLLSFHEPNASRGSSWVSLQESSFPKATAKGQQSPDFFAEFGL</sequence>
<reference evidence="3" key="1">
    <citation type="submission" date="2020-06" db="EMBL/GenBank/DDBJ databases">
        <authorList>
            <consortium name="Plant Systems Biology data submission"/>
        </authorList>
    </citation>
    <scope>NUCLEOTIDE SEQUENCE</scope>
    <source>
        <strain evidence="3">D6</strain>
    </source>
</reference>
<dbReference type="SUPFAM" id="SSF57863">
    <property type="entry name" value="ArfGap/RecO-like zinc finger"/>
    <property type="match status" value="1"/>
</dbReference>
<feature type="domain" description="Arf-GAP" evidence="2">
    <location>
        <begin position="24"/>
        <end position="144"/>
    </location>
</feature>
<evidence type="ECO:0000313" key="4">
    <source>
        <dbReference type="Proteomes" id="UP001153069"/>
    </source>
</evidence>
<dbReference type="Proteomes" id="UP001153069">
    <property type="component" value="Unassembled WGS sequence"/>
</dbReference>
<dbReference type="CDD" id="cd08204">
    <property type="entry name" value="ArfGap"/>
    <property type="match status" value="1"/>
</dbReference>
<organism evidence="3 4">
    <name type="scientific">Seminavis robusta</name>
    <dbReference type="NCBI Taxonomy" id="568900"/>
    <lineage>
        <taxon>Eukaryota</taxon>
        <taxon>Sar</taxon>
        <taxon>Stramenopiles</taxon>
        <taxon>Ochrophyta</taxon>
        <taxon>Bacillariophyta</taxon>
        <taxon>Bacillariophyceae</taxon>
        <taxon>Bacillariophycidae</taxon>
        <taxon>Naviculales</taxon>
        <taxon>Naviculaceae</taxon>
        <taxon>Seminavis</taxon>
    </lineage>
</organism>
<dbReference type="PANTHER" id="PTHR45705:SF1">
    <property type="entry name" value="FI20236P1"/>
    <property type="match status" value="1"/>
</dbReference>
<dbReference type="GO" id="GO:0005096">
    <property type="term" value="F:GTPase activator activity"/>
    <property type="evidence" value="ECO:0007669"/>
    <property type="project" value="InterPro"/>
</dbReference>
<dbReference type="PROSITE" id="PS50115">
    <property type="entry name" value="ARFGAP"/>
    <property type="match status" value="1"/>
</dbReference>
<dbReference type="Gene3D" id="1.10.220.150">
    <property type="entry name" value="Arf GTPase activating protein"/>
    <property type="match status" value="1"/>
</dbReference>
<dbReference type="InterPro" id="IPR001164">
    <property type="entry name" value="ArfGAP_dom"/>
</dbReference>
<evidence type="ECO:0000256" key="1">
    <source>
        <dbReference type="PROSITE-ProRule" id="PRU00288"/>
    </source>
</evidence>
<keyword evidence="1" id="KW-0479">Metal-binding</keyword>
<dbReference type="InterPro" id="IPR037278">
    <property type="entry name" value="ARFGAP/RecO"/>
</dbReference>
<evidence type="ECO:0000259" key="2">
    <source>
        <dbReference type="PROSITE" id="PS50115"/>
    </source>
</evidence>
<dbReference type="PANTHER" id="PTHR45705">
    <property type="entry name" value="FI20236P1"/>
    <property type="match status" value="1"/>
</dbReference>
<comment type="caution">
    <text evidence="3">The sequence shown here is derived from an EMBL/GenBank/DDBJ whole genome shotgun (WGS) entry which is preliminary data.</text>
</comment>